<dbReference type="PROSITE" id="PS51892">
    <property type="entry name" value="SUBTILASE"/>
    <property type="match status" value="1"/>
</dbReference>
<feature type="domain" description="Peptidase S8/S53" evidence="3">
    <location>
        <begin position="209"/>
        <end position="451"/>
    </location>
</feature>
<dbReference type="Pfam" id="PF00082">
    <property type="entry name" value="Peptidase_S8"/>
    <property type="match status" value="1"/>
</dbReference>
<dbReference type="AlphaFoldDB" id="A0A327QDB3"/>
<reference evidence="4 5" key="1">
    <citation type="submission" date="2018-06" db="EMBL/GenBank/DDBJ databases">
        <title>Genomic Encyclopedia of Archaeal and Bacterial Type Strains, Phase II (KMG-II): from individual species to whole genera.</title>
        <authorList>
            <person name="Goeker M."/>
        </authorList>
    </citation>
    <scope>NUCLEOTIDE SEQUENCE [LARGE SCALE GENOMIC DNA]</scope>
    <source>
        <strain evidence="4 5">DSM 23857</strain>
    </source>
</reference>
<comment type="caution">
    <text evidence="4">The sequence shown here is derived from an EMBL/GenBank/DDBJ whole genome shotgun (WGS) entry which is preliminary data.</text>
</comment>
<evidence type="ECO:0000313" key="4">
    <source>
        <dbReference type="EMBL" id="RAJ02291.1"/>
    </source>
</evidence>
<comment type="caution">
    <text evidence="2">Lacks conserved residue(s) required for the propagation of feature annotation.</text>
</comment>
<gene>
    <name evidence="4" type="ORF">LX64_03300</name>
</gene>
<dbReference type="InterPro" id="IPR026444">
    <property type="entry name" value="Secre_tail"/>
</dbReference>
<dbReference type="InterPro" id="IPR036852">
    <property type="entry name" value="Peptidase_S8/S53_dom_sf"/>
</dbReference>
<dbReference type="SUPFAM" id="SSF52743">
    <property type="entry name" value="Subtilisin-like"/>
    <property type="match status" value="1"/>
</dbReference>
<dbReference type="PANTHER" id="PTHR43399:SF4">
    <property type="entry name" value="CELL WALL-ASSOCIATED PROTEASE"/>
    <property type="match status" value="1"/>
</dbReference>
<accession>A0A327QDB3</accession>
<dbReference type="InterPro" id="IPR000209">
    <property type="entry name" value="Peptidase_S8/S53_dom"/>
</dbReference>
<protein>
    <submittedName>
        <fullName evidence="4">Putative secreted protein (Por secretion system target)</fullName>
    </submittedName>
</protein>
<dbReference type="Gene3D" id="2.60.120.380">
    <property type="match status" value="1"/>
</dbReference>
<dbReference type="GO" id="GO:0006508">
    <property type="term" value="P:proteolysis"/>
    <property type="evidence" value="ECO:0007669"/>
    <property type="project" value="InterPro"/>
</dbReference>
<evidence type="ECO:0000313" key="5">
    <source>
        <dbReference type="Proteomes" id="UP000249547"/>
    </source>
</evidence>
<organism evidence="4 5">
    <name type="scientific">Chitinophaga skermanii</name>
    <dbReference type="NCBI Taxonomy" id="331697"/>
    <lineage>
        <taxon>Bacteria</taxon>
        <taxon>Pseudomonadati</taxon>
        <taxon>Bacteroidota</taxon>
        <taxon>Chitinophagia</taxon>
        <taxon>Chitinophagales</taxon>
        <taxon>Chitinophagaceae</taxon>
        <taxon>Chitinophaga</taxon>
    </lineage>
</organism>
<dbReference type="Proteomes" id="UP000249547">
    <property type="component" value="Unassembled WGS sequence"/>
</dbReference>
<name>A0A327QDB3_9BACT</name>
<dbReference type="EMBL" id="QLLL01000006">
    <property type="protein sequence ID" value="RAJ02291.1"/>
    <property type="molecule type" value="Genomic_DNA"/>
</dbReference>
<sequence length="939" mass="102907">MACFTVFKSNAKTTFFQHDSLLIRYTNNAAKDSLVNYTLNRSTQNAYLVKFKHIPSRGDIDKLHSLKPLSSLHYIVPAITHDSLLLPQIDYQLLANNRWKCSESLIYQLDASQKNDSITFIASLHSQKSSQYNWMPYVYIVQWPKRSSTAILRTTKDQLNQLLYDPAITFADVLRTPKTEINVALYNMAINNIELVRSKQPLLNGHTEIVSIREDLFDTTDIDLHGKYIRTANTASTLNAHTTIMATLVAGAGNAGPAALGVAPAAQLTSSSFTTLLPDDPQTFRLQKTILQNHSYGVNIENYYGAEAAAYDQMVIEADTFVHVFSSGNIGTTTPTSGQYQGIQGVANLTGTFKQAKNVLVIGGTDGKNVVADLSSKGPAYDGRLKPEIVAYGEDGTSGAAAITSGAITLLQQAYKSKFTQAPPSALLRAIVMSSATDINTPGIDYTSGYGALNLSAALHVLQASQFAKTTLTSNGQYTLPIQVPTNTGQLKVTIAWNDPAAEANSAKALVNDLDMQVISPDSDITLPWVLSTFPLKDSLLKAATRGVNHVDNHEQVSITAPAAGTYHVHIKAPQLAGNSQTVYIAWQFIPKEYFDWEYPTRNTIVTPGQAYTLQWHSDLGGTGNLSYSIDNGQQWQPIALNTPVSQQNMEWVGPANTFTRALLRMETPKGTFTSDTFHISSPTQLQVGFNCTDSVMFYWNSLQGAAQYQLYAIVNDQLQPYRQTADTFIVFATSPNLPTHFAVAPIASNGDIGARSATIQYAQQGVGCYIQQFITDKIENNQVSLTLSLSTLLGIQSITWERRNNNGYDDLGSQQITSSKTYQFIDTNPPGGIVQYRVKITLRDGRIIYSDISSVEVLRGAAMIVFPNPVQQQMEVVTGDIEGEEVLKIIDAQGRVRKLVAHVSARHTLQLGSLPAGVYWCILYRDGKAIGKISFVKL</sequence>
<comment type="similarity">
    <text evidence="1 2">Belongs to the peptidase S8 family.</text>
</comment>
<proteinExistence type="inferred from homology"/>
<dbReference type="Gene3D" id="3.40.50.200">
    <property type="entry name" value="Peptidase S8/S53 domain"/>
    <property type="match status" value="1"/>
</dbReference>
<dbReference type="SUPFAM" id="SSF49785">
    <property type="entry name" value="Galactose-binding domain-like"/>
    <property type="match status" value="1"/>
</dbReference>
<dbReference type="PANTHER" id="PTHR43399">
    <property type="entry name" value="SUBTILISIN-RELATED"/>
    <property type="match status" value="1"/>
</dbReference>
<evidence type="ECO:0000256" key="2">
    <source>
        <dbReference type="PROSITE-ProRule" id="PRU01240"/>
    </source>
</evidence>
<dbReference type="GO" id="GO:0004252">
    <property type="term" value="F:serine-type endopeptidase activity"/>
    <property type="evidence" value="ECO:0007669"/>
    <property type="project" value="InterPro"/>
</dbReference>
<keyword evidence="5" id="KW-1185">Reference proteome</keyword>
<dbReference type="InterPro" id="IPR008979">
    <property type="entry name" value="Galactose-bd-like_sf"/>
</dbReference>
<dbReference type="InterPro" id="IPR051048">
    <property type="entry name" value="Peptidase_S8/S53_subtilisin"/>
</dbReference>
<evidence type="ECO:0000259" key="3">
    <source>
        <dbReference type="Pfam" id="PF00082"/>
    </source>
</evidence>
<dbReference type="NCBIfam" id="TIGR04183">
    <property type="entry name" value="Por_Secre_tail"/>
    <property type="match status" value="1"/>
</dbReference>
<evidence type="ECO:0000256" key="1">
    <source>
        <dbReference type="ARBA" id="ARBA00011073"/>
    </source>
</evidence>